<proteinExistence type="predicted"/>
<dbReference type="GO" id="GO:0016491">
    <property type="term" value="F:oxidoreductase activity"/>
    <property type="evidence" value="ECO:0007669"/>
    <property type="project" value="UniProtKB-KW"/>
</dbReference>
<dbReference type="InterPro" id="IPR036188">
    <property type="entry name" value="FAD/NAD-bd_sf"/>
</dbReference>
<dbReference type="EMBL" id="JAVDXQ010000002">
    <property type="protein sequence ID" value="MDR7295983.1"/>
    <property type="molecule type" value="Genomic_DNA"/>
</dbReference>
<dbReference type="PANTHER" id="PTHR43747">
    <property type="entry name" value="FAD-BINDING PROTEIN"/>
    <property type="match status" value="1"/>
</dbReference>
<protein>
    <submittedName>
        <fullName evidence="1">Tryptophan halogenase</fullName>
        <ecNumber evidence="1">1.14.19.9</ecNumber>
    </submittedName>
</protein>
<keyword evidence="2" id="KW-1185">Reference proteome</keyword>
<sequence>MTTAPKPVRRVVIAGGGTAGWMVAAGLSKCLGKHYDIRLVESEEIGTVGVGEATIPTLHLMHEILDLDEREFIQATQATFKLGISFENWRNVGENYFHSFGKTGKGHWTAGFHHFWLEGRKRGLASDYGDYCLELRAGLDNRFALLPDNGINYAYHFDATLYGQYLRRFAEDLGVQRIEGKIAKVHTDAASGDVTGLQLDGGALIEGDFFIDCTGMRALLIGETLGVPYESWSHWLPCDSALAVQTTLVGEPVPYTRSIAHPWGWQWRIPLQHRVGNGLVFSSQHISDDEAKAVLLANLEGEVLRPPRVIKFTPGQREVVWKKNVVAIGLSSGFLEPLESTSIHLIQKGMTRLVELFPTDGIRQSDIDEYNQQAREQIEVIRDFIILHYHVTHRTDSAFWRQCRDMDVPPLLKHRIQHFSDTARIMLRQGELFAENSWVQVMMGQGIVPASHHPITRNMDDRNLADFLNDIRKDVARTMMKLPKHQQFIQGFCPAPKVEVSAAKRVLAGPTLRINPDARLHAVELVGGAKVHVVDDFVQDPEALVALAQSAAGQFGAIAGHPYPGPQLDLPGSVSAELDAFFRQHLREPLRLGAPLGMYGRFSRVAQDASTLDARQRICHRDDSALQPGEMISASVHYLFKDASLGGTVFFRSLMSDADTQQFRRDANTMDASAFGDKYGIPPGYMTESNRYFEVIGRVPARWNRAIFYDGGIFHSGDIQWAAHKAGYQAGLGRLTINAFFKSRLP</sequence>
<gene>
    <name evidence="1" type="ORF">J2X16_001322</name>
</gene>
<accession>A0ABU1Z5U4</accession>
<evidence type="ECO:0000313" key="1">
    <source>
        <dbReference type="EMBL" id="MDR7295983.1"/>
    </source>
</evidence>
<dbReference type="Pfam" id="PF20043">
    <property type="entry name" value="DUF6445"/>
    <property type="match status" value="1"/>
</dbReference>
<evidence type="ECO:0000313" key="2">
    <source>
        <dbReference type="Proteomes" id="UP001180536"/>
    </source>
</evidence>
<dbReference type="Gene3D" id="3.50.50.60">
    <property type="entry name" value="FAD/NAD(P)-binding domain"/>
    <property type="match status" value="1"/>
</dbReference>
<keyword evidence="1" id="KW-0560">Oxidoreductase</keyword>
<name>A0ABU1Z5U4_9BURK</name>
<dbReference type="Pfam" id="PF04820">
    <property type="entry name" value="Trp_halogenase"/>
    <property type="match status" value="1"/>
</dbReference>
<organism evidence="1 2">
    <name type="scientific">Pelomonas aquatica</name>
    <dbReference type="NCBI Taxonomy" id="431058"/>
    <lineage>
        <taxon>Bacteria</taxon>
        <taxon>Pseudomonadati</taxon>
        <taxon>Pseudomonadota</taxon>
        <taxon>Betaproteobacteria</taxon>
        <taxon>Burkholderiales</taxon>
        <taxon>Sphaerotilaceae</taxon>
        <taxon>Roseateles</taxon>
    </lineage>
</organism>
<dbReference type="Proteomes" id="UP001180536">
    <property type="component" value="Unassembled WGS sequence"/>
</dbReference>
<reference evidence="1 2" key="1">
    <citation type="submission" date="2023-07" db="EMBL/GenBank/DDBJ databases">
        <title>Sorghum-associated microbial communities from plants grown in Nebraska, USA.</title>
        <authorList>
            <person name="Schachtman D."/>
        </authorList>
    </citation>
    <scope>NUCLEOTIDE SEQUENCE [LARGE SCALE GENOMIC DNA]</scope>
    <source>
        <strain evidence="1 2">BE310</strain>
    </source>
</reference>
<dbReference type="RefSeq" id="WP_310343021.1">
    <property type="nucleotide sequence ID" value="NZ_JAVDXQ010000002.1"/>
</dbReference>
<dbReference type="SUPFAM" id="SSF51905">
    <property type="entry name" value="FAD/NAD(P)-binding domain"/>
    <property type="match status" value="1"/>
</dbReference>
<dbReference type="PANTHER" id="PTHR43747:SF4">
    <property type="entry name" value="FLAVIN-DEPENDENT TRYPTOPHAN HALOGENASE"/>
    <property type="match status" value="1"/>
</dbReference>
<dbReference type="EC" id="1.14.19.9" evidence="1"/>
<dbReference type="InterPro" id="IPR006905">
    <property type="entry name" value="Flavin_halogenase"/>
</dbReference>
<comment type="caution">
    <text evidence="1">The sequence shown here is derived from an EMBL/GenBank/DDBJ whole genome shotgun (WGS) entry which is preliminary data.</text>
</comment>
<dbReference type="InterPro" id="IPR050816">
    <property type="entry name" value="Flavin-dep_Halogenase_NPB"/>
</dbReference>
<dbReference type="InterPro" id="IPR045617">
    <property type="entry name" value="DUF6445"/>
</dbReference>